<dbReference type="InterPro" id="IPR011042">
    <property type="entry name" value="6-blade_b-propeller_TolB-like"/>
</dbReference>
<proteinExistence type="predicted"/>
<dbReference type="InterPro" id="IPR000315">
    <property type="entry name" value="Znf_B-box"/>
</dbReference>
<dbReference type="SUPFAM" id="SSF63829">
    <property type="entry name" value="Calcium-dependent phosphotriesterase"/>
    <property type="match status" value="1"/>
</dbReference>
<dbReference type="Gene3D" id="3.30.40.10">
    <property type="entry name" value="Zinc/RING finger domain, C3HC4 (zinc finger)"/>
    <property type="match status" value="1"/>
</dbReference>
<dbReference type="Proteomes" id="UP001634394">
    <property type="component" value="Unassembled WGS sequence"/>
</dbReference>
<dbReference type="InterPro" id="IPR027370">
    <property type="entry name" value="Znf-RING_euk"/>
</dbReference>
<evidence type="ECO:0000256" key="7">
    <source>
        <dbReference type="PROSITE-ProRule" id="PRU00504"/>
    </source>
</evidence>
<protein>
    <submittedName>
        <fullName evidence="11">Uncharacterized protein</fullName>
    </submittedName>
</protein>
<evidence type="ECO:0000313" key="11">
    <source>
        <dbReference type="EMBL" id="KAL3880371.1"/>
    </source>
</evidence>
<keyword evidence="3" id="KW-0677">Repeat</keyword>
<evidence type="ECO:0000256" key="4">
    <source>
        <dbReference type="ARBA" id="ARBA00022771"/>
    </source>
</evidence>
<dbReference type="SMART" id="SM00336">
    <property type="entry name" value="BBOX"/>
    <property type="match status" value="2"/>
</dbReference>
<dbReference type="GO" id="GO:0008270">
    <property type="term" value="F:zinc ion binding"/>
    <property type="evidence" value="ECO:0007669"/>
    <property type="project" value="UniProtKB-KW"/>
</dbReference>
<dbReference type="Gene3D" id="2.120.10.30">
    <property type="entry name" value="TolB, C-terminal domain"/>
    <property type="match status" value="1"/>
</dbReference>
<feature type="region of interest" description="Disordered" evidence="8">
    <location>
        <begin position="241"/>
        <end position="260"/>
    </location>
</feature>
<feature type="compositionally biased region" description="Pro residues" evidence="8">
    <location>
        <begin position="391"/>
        <end position="403"/>
    </location>
</feature>
<comment type="caution">
    <text evidence="11">The sequence shown here is derived from an EMBL/GenBank/DDBJ whole genome shotgun (WGS) entry which is preliminary data.</text>
</comment>
<evidence type="ECO:0000256" key="2">
    <source>
        <dbReference type="ARBA" id="ARBA00022723"/>
    </source>
</evidence>
<dbReference type="PROSITE" id="PS00518">
    <property type="entry name" value="ZF_RING_1"/>
    <property type="match status" value="1"/>
</dbReference>
<dbReference type="SUPFAM" id="SSF57850">
    <property type="entry name" value="RING/U-box"/>
    <property type="match status" value="1"/>
</dbReference>
<dbReference type="PROSITE" id="PS50119">
    <property type="entry name" value="ZF_BBOX"/>
    <property type="match status" value="2"/>
</dbReference>
<feature type="domain" description="B box-type" evidence="10">
    <location>
        <begin position="104"/>
        <end position="154"/>
    </location>
</feature>
<name>A0ABD3X286_SINWO</name>
<dbReference type="InterPro" id="IPR017907">
    <property type="entry name" value="Znf_RING_CS"/>
</dbReference>
<evidence type="ECO:0000259" key="9">
    <source>
        <dbReference type="PROSITE" id="PS50089"/>
    </source>
</evidence>
<dbReference type="PROSITE" id="PS51125">
    <property type="entry name" value="NHL"/>
    <property type="match status" value="1"/>
</dbReference>
<evidence type="ECO:0000259" key="10">
    <source>
        <dbReference type="PROSITE" id="PS50119"/>
    </source>
</evidence>
<dbReference type="EMBL" id="JBJQND010000004">
    <property type="protein sequence ID" value="KAL3880371.1"/>
    <property type="molecule type" value="Genomic_DNA"/>
</dbReference>
<dbReference type="InterPro" id="IPR047153">
    <property type="entry name" value="TRIM45/56/19-like"/>
</dbReference>
<dbReference type="SMART" id="SM00184">
    <property type="entry name" value="RING"/>
    <property type="match status" value="1"/>
</dbReference>
<sequence>MAESIRQHGKVLKMSLVCAICLQKLKSPKCLPCLHTFCQACLNNHIKSTIEENKKTQDMVGIHCPVCRGVAYAPKPGLKVEEWAANYPVNHLVNTLMELIPANNDIEFCDPCKESERSKVALHFCQNCTEALCDDCSRCHKSMKATKDHVVEPLEEVRGNPKNVMKDTDMCTEHSDGKLEMYCKDHEKPCCVHCVASKHRKCSKVYPIGQVMEETKEKPEQEIEPVKLLKDLEALINESDKVKKERQASQQSTQGQGNQILQKVASTKEQIIKHVEKMETAVLTRFNAIHKVEIQQMEDQITFCNNLRSTTEHLKTMITALEKQGKKDQKFIILHQGKSKLEEYTAGLKKIQANAATVSYVYKEDESVSKALQTLNDIGNFKMKKSLPGRPATPSPPPTPLLPALPSKEQTVFIPDKIEKTEKVKVPSKMVMKDRNFNAKIKNDGNNCLITAVKIWNDDRVFLADNANKKLKLFASRGQLACSVSCHYAPWDFDFMDKSKCAVTFPNERRIKFFIVTDTVTPAGYITTEKGCIGICKAVDHLIVSFTSGALKVITQEGEVKMSIKANRFSKPHFLAFNSNSSKIYVSDYNNHNVTALKYEHGSILPGSLFVYPISGPKGVTVDSEGNMYVVGYWASTIHKVGEEGNLIKILLDSLRRPLLISFSSSEDRFAVVEESSPNEVKFYKLTMDKVEPE</sequence>
<gene>
    <name evidence="11" type="ORF">ACJMK2_032615</name>
</gene>
<dbReference type="InterPro" id="IPR013083">
    <property type="entry name" value="Znf_RING/FYVE/PHD"/>
</dbReference>
<dbReference type="SUPFAM" id="SSF57845">
    <property type="entry name" value="B-box zinc-binding domain"/>
    <property type="match status" value="1"/>
</dbReference>
<dbReference type="AlphaFoldDB" id="A0ABD3X286"/>
<accession>A0ABD3X286</accession>
<evidence type="ECO:0000256" key="6">
    <source>
        <dbReference type="PROSITE-ProRule" id="PRU00024"/>
    </source>
</evidence>
<dbReference type="InterPro" id="IPR001841">
    <property type="entry name" value="Znf_RING"/>
</dbReference>
<keyword evidence="2" id="KW-0479">Metal-binding</keyword>
<keyword evidence="4 6" id="KW-0863">Zinc-finger</keyword>
<dbReference type="PROSITE" id="PS50089">
    <property type="entry name" value="ZF_RING_2"/>
    <property type="match status" value="1"/>
</dbReference>
<reference evidence="11 12" key="1">
    <citation type="submission" date="2024-11" db="EMBL/GenBank/DDBJ databases">
        <title>Chromosome-level genome assembly of the freshwater bivalve Anodonta woodiana.</title>
        <authorList>
            <person name="Chen X."/>
        </authorList>
    </citation>
    <scope>NUCLEOTIDE SEQUENCE [LARGE SCALE GENOMIC DNA]</scope>
    <source>
        <strain evidence="11">MN2024</strain>
        <tissue evidence="11">Gills</tissue>
    </source>
</reference>
<evidence type="ECO:0000313" key="12">
    <source>
        <dbReference type="Proteomes" id="UP001634394"/>
    </source>
</evidence>
<feature type="domain" description="RING-type" evidence="9">
    <location>
        <begin position="18"/>
        <end position="68"/>
    </location>
</feature>
<feature type="compositionally biased region" description="Polar residues" evidence="8">
    <location>
        <begin position="248"/>
        <end position="260"/>
    </location>
</feature>
<keyword evidence="12" id="KW-1185">Reference proteome</keyword>
<dbReference type="PANTHER" id="PTHR25462">
    <property type="entry name" value="BONUS, ISOFORM C-RELATED"/>
    <property type="match status" value="1"/>
</dbReference>
<keyword evidence="5" id="KW-0862">Zinc</keyword>
<dbReference type="InterPro" id="IPR001258">
    <property type="entry name" value="NHL_repeat"/>
</dbReference>
<evidence type="ECO:0000256" key="8">
    <source>
        <dbReference type="SAM" id="MobiDB-lite"/>
    </source>
</evidence>
<evidence type="ECO:0000256" key="5">
    <source>
        <dbReference type="ARBA" id="ARBA00022833"/>
    </source>
</evidence>
<dbReference type="Pfam" id="PF13445">
    <property type="entry name" value="zf-RING_UBOX"/>
    <property type="match status" value="1"/>
</dbReference>
<feature type="region of interest" description="Disordered" evidence="8">
    <location>
        <begin position="384"/>
        <end position="404"/>
    </location>
</feature>
<organism evidence="11 12">
    <name type="scientific">Sinanodonta woodiana</name>
    <name type="common">Chinese pond mussel</name>
    <name type="synonym">Anodonta woodiana</name>
    <dbReference type="NCBI Taxonomy" id="1069815"/>
    <lineage>
        <taxon>Eukaryota</taxon>
        <taxon>Metazoa</taxon>
        <taxon>Spiralia</taxon>
        <taxon>Lophotrochozoa</taxon>
        <taxon>Mollusca</taxon>
        <taxon>Bivalvia</taxon>
        <taxon>Autobranchia</taxon>
        <taxon>Heteroconchia</taxon>
        <taxon>Palaeoheterodonta</taxon>
        <taxon>Unionida</taxon>
        <taxon>Unionoidea</taxon>
        <taxon>Unionidae</taxon>
        <taxon>Unioninae</taxon>
        <taxon>Sinanodonta</taxon>
    </lineage>
</organism>
<dbReference type="Gene3D" id="3.30.160.60">
    <property type="entry name" value="Classic Zinc Finger"/>
    <property type="match status" value="1"/>
</dbReference>
<keyword evidence="1" id="KW-0597">Phosphoprotein</keyword>
<feature type="repeat" description="NHL" evidence="7">
    <location>
        <begin position="558"/>
        <end position="600"/>
    </location>
</feature>
<evidence type="ECO:0000256" key="3">
    <source>
        <dbReference type="ARBA" id="ARBA00022737"/>
    </source>
</evidence>
<feature type="domain" description="B box-type" evidence="10">
    <location>
        <begin position="166"/>
        <end position="208"/>
    </location>
</feature>
<evidence type="ECO:0000256" key="1">
    <source>
        <dbReference type="ARBA" id="ARBA00022553"/>
    </source>
</evidence>
<dbReference type="PANTHER" id="PTHR25462:SF296">
    <property type="entry name" value="MEIOTIC P26, ISOFORM F"/>
    <property type="match status" value="1"/>
</dbReference>